<keyword evidence="24" id="KW-1185">Reference proteome</keyword>
<evidence type="ECO:0000256" key="8">
    <source>
        <dbReference type="ARBA" id="ARBA00022485"/>
    </source>
</evidence>
<dbReference type="GO" id="GO:0005886">
    <property type="term" value="C:plasma membrane"/>
    <property type="evidence" value="ECO:0007669"/>
    <property type="project" value="UniProtKB-SubCell"/>
</dbReference>
<dbReference type="InterPro" id="IPR011712">
    <property type="entry name" value="Sig_transdc_His_kin_sub3_dim/P"/>
</dbReference>
<dbReference type="OrthoDB" id="9797605at2"/>
<gene>
    <name evidence="23" type="ORF">KY46_11010</name>
</gene>
<dbReference type="Gene3D" id="3.30.450.20">
    <property type="entry name" value="PAS domain"/>
    <property type="match status" value="1"/>
</dbReference>
<comment type="cofactor">
    <cofactor evidence="2">
        <name>[4Fe-4S] cluster</name>
        <dbReference type="ChEBI" id="CHEBI:49883"/>
    </cofactor>
</comment>
<evidence type="ECO:0000256" key="6">
    <source>
        <dbReference type="ARBA" id="ARBA00017322"/>
    </source>
</evidence>
<evidence type="ECO:0000256" key="4">
    <source>
        <dbReference type="ARBA" id="ARBA00004651"/>
    </source>
</evidence>
<dbReference type="PIRSF" id="PIRSF037314">
    <property type="entry name" value="STHK_MctS"/>
    <property type="match status" value="1"/>
</dbReference>
<feature type="domain" description="Histidine kinase" evidence="22">
    <location>
        <begin position="253"/>
        <end position="450"/>
    </location>
</feature>
<dbReference type="GO" id="GO:0046872">
    <property type="term" value="F:metal ion binding"/>
    <property type="evidence" value="ECO:0007669"/>
    <property type="project" value="UniProtKB-KW"/>
</dbReference>
<keyword evidence="16" id="KW-0902">Two-component regulatory system</keyword>
<dbReference type="GO" id="GO:0005737">
    <property type="term" value="C:cytoplasm"/>
    <property type="evidence" value="ECO:0007669"/>
    <property type="project" value="UniProtKB-SubCell"/>
</dbReference>
<dbReference type="InterPro" id="IPR004358">
    <property type="entry name" value="Sig_transdc_His_kin-like_C"/>
</dbReference>
<accession>A0A0F5VC98</accession>
<keyword evidence="7" id="KW-1003">Cell membrane</keyword>
<dbReference type="STRING" id="265726.KY46_11010"/>
<dbReference type="AlphaFoldDB" id="A0A0F5VC98"/>
<dbReference type="InterPro" id="IPR003594">
    <property type="entry name" value="HATPase_dom"/>
</dbReference>
<dbReference type="SMART" id="SM01049">
    <property type="entry name" value="Cache_2"/>
    <property type="match status" value="1"/>
</dbReference>
<dbReference type="InterPro" id="IPR017171">
    <property type="entry name" value="Sig_transdc_His_kinase_MctS"/>
</dbReference>
<dbReference type="RefSeq" id="WP_046220686.1">
    <property type="nucleotide sequence ID" value="NZ_JWYV01000008.1"/>
</dbReference>
<keyword evidence="15" id="KW-0408">Iron</keyword>
<keyword evidence="12" id="KW-0479">Metal-binding</keyword>
<dbReference type="PRINTS" id="PR00344">
    <property type="entry name" value="BCTRLSENSOR"/>
</dbReference>
<dbReference type="PANTHER" id="PTHR24421">
    <property type="entry name" value="NITRATE/NITRITE SENSOR PROTEIN NARX-RELATED"/>
    <property type="match status" value="1"/>
</dbReference>
<dbReference type="Gene3D" id="3.30.565.10">
    <property type="entry name" value="Histidine kinase-like ATPase, C-terminal domain"/>
    <property type="match status" value="1"/>
</dbReference>
<dbReference type="Pfam" id="PF02518">
    <property type="entry name" value="HATPase_c"/>
    <property type="match status" value="1"/>
</dbReference>
<evidence type="ECO:0000256" key="7">
    <source>
        <dbReference type="ARBA" id="ARBA00022475"/>
    </source>
</evidence>
<evidence type="ECO:0000313" key="24">
    <source>
        <dbReference type="Proteomes" id="UP000033633"/>
    </source>
</evidence>
<evidence type="ECO:0000256" key="17">
    <source>
        <dbReference type="ARBA" id="ARBA00023014"/>
    </source>
</evidence>
<dbReference type="Pfam" id="PF17200">
    <property type="entry name" value="sCache_2"/>
    <property type="match status" value="1"/>
</dbReference>
<organism evidence="23 24">
    <name type="scientific">Photobacterium halotolerans</name>
    <dbReference type="NCBI Taxonomy" id="265726"/>
    <lineage>
        <taxon>Bacteria</taxon>
        <taxon>Pseudomonadati</taxon>
        <taxon>Pseudomonadota</taxon>
        <taxon>Gammaproteobacteria</taxon>
        <taxon>Vibrionales</taxon>
        <taxon>Vibrionaceae</taxon>
        <taxon>Photobacterium</taxon>
    </lineage>
</organism>
<dbReference type="SUPFAM" id="SSF55874">
    <property type="entry name" value="ATPase domain of HSP90 chaperone/DNA topoisomerase II/histidine kinase"/>
    <property type="match status" value="1"/>
</dbReference>
<evidence type="ECO:0000256" key="15">
    <source>
        <dbReference type="ARBA" id="ARBA00023004"/>
    </source>
</evidence>
<evidence type="ECO:0000256" key="11">
    <source>
        <dbReference type="ARBA" id="ARBA00022692"/>
    </source>
</evidence>
<evidence type="ECO:0000313" key="23">
    <source>
        <dbReference type="EMBL" id="KKC99748.1"/>
    </source>
</evidence>
<dbReference type="PANTHER" id="PTHR24421:SF59">
    <property type="entry name" value="OXYGEN SENSOR HISTIDINE KINASE NREB"/>
    <property type="match status" value="1"/>
</dbReference>
<dbReference type="InterPro" id="IPR036890">
    <property type="entry name" value="HATPase_C_sf"/>
</dbReference>
<dbReference type="GO" id="GO:0051539">
    <property type="term" value="F:4 iron, 4 sulfur cluster binding"/>
    <property type="evidence" value="ECO:0007669"/>
    <property type="project" value="UniProtKB-KW"/>
</dbReference>
<comment type="function">
    <text evidence="19">Member of the two-component regulatory system NreB/NreC involved in the control of dissimilatory nitrate/nitrite reduction in response to oxygen. NreB functions as a direct oxygen sensor histidine kinase which is autophosphorylated, in the absence of oxygen, probably at the conserved histidine residue, and transfers its phosphate group probably to a conserved aspartate residue of NreC. NreB/NreC activates the expression of the nitrate (narGHJI) and nitrite (nir) reductase operons, as well as the putative nitrate transporter gene narT.</text>
</comment>
<dbReference type="Pfam" id="PF07730">
    <property type="entry name" value="HisKA_3"/>
    <property type="match status" value="1"/>
</dbReference>
<evidence type="ECO:0000256" key="12">
    <source>
        <dbReference type="ARBA" id="ARBA00022723"/>
    </source>
</evidence>
<evidence type="ECO:0000256" key="3">
    <source>
        <dbReference type="ARBA" id="ARBA00004496"/>
    </source>
</evidence>
<evidence type="ECO:0000259" key="22">
    <source>
        <dbReference type="PROSITE" id="PS50109"/>
    </source>
</evidence>
<keyword evidence="14 21" id="KW-1133">Transmembrane helix</keyword>
<dbReference type="Gene3D" id="1.20.5.1930">
    <property type="match status" value="1"/>
</dbReference>
<reference evidence="23 24" key="1">
    <citation type="submission" date="2014-12" db="EMBL/GenBank/DDBJ databases">
        <title>Mercury Reductase activity and rhizosphere competence traits in the genome of root associated Photobacterium halotolerans MELD1.</title>
        <authorList>
            <person name="Mathew D.C."/>
            <person name="Huang C.-C."/>
        </authorList>
    </citation>
    <scope>NUCLEOTIDE SEQUENCE [LARGE SCALE GENOMIC DNA]</scope>
    <source>
        <strain evidence="23 24">MELD1</strain>
    </source>
</reference>
<dbReference type="CDD" id="cd16917">
    <property type="entry name" value="HATPase_UhpB-NarQ-NarX-like"/>
    <property type="match status" value="1"/>
</dbReference>
<evidence type="ECO:0000256" key="20">
    <source>
        <dbReference type="ARBA" id="ARBA00030800"/>
    </source>
</evidence>
<dbReference type="InterPro" id="IPR033480">
    <property type="entry name" value="sCache_2"/>
</dbReference>
<keyword evidence="13 23" id="KW-0418">Kinase</keyword>
<keyword evidence="9" id="KW-0963">Cytoplasm</keyword>
<keyword evidence="18 21" id="KW-0472">Membrane</keyword>
<dbReference type="SMART" id="SM00387">
    <property type="entry name" value="HATPase_c"/>
    <property type="match status" value="1"/>
</dbReference>
<evidence type="ECO:0000256" key="13">
    <source>
        <dbReference type="ARBA" id="ARBA00022777"/>
    </source>
</evidence>
<keyword evidence="17" id="KW-0411">Iron-sulfur</keyword>
<feature type="transmembrane region" description="Helical" evidence="21">
    <location>
        <begin position="203"/>
        <end position="226"/>
    </location>
</feature>
<dbReference type="EMBL" id="JWYV01000008">
    <property type="protein sequence ID" value="KKC99748.1"/>
    <property type="molecule type" value="Genomic_DNA"/>
</dbReference>
<name>A0A0F5VC98_9GAMM</name>
<keyword evidence="11 21" id="KW-0812">Transmembrane</keyword>
<evidence type="ECO:0000256" key="10">
    <source>
        <dbReference type="ARBA" id="ARBA00022679"/>
    </source>
</evidence>
<dbReference type="EC" id="2.7.13.3" evidence="5"/>
<comment type="caution">
    <text evidence="23">The sequence shown here is derived from an EMBL/GenBank/DDBJ whole genome shotgun (WGS) entry which is preliminary data.</text>
</comment>
<keyword evidence="10" id="KW-0808">Transferase</keyword>
<dbReference type="InterPro" id="IPR005467">
    <property type="entry name" value="His_kinase_dom"/>
</dbReference>
<evidence type="ECO:0000256" key="9">
    <source>
        <dbReference type="ARBA" id="ARBA00022490"/>
    </source>
</evidence>
<evidence type="ECO:0000256" key="1">
    <source>
        <dbReference type="ARBA" id="ARBA00000085"/>
    </source>
</evidence>
<dbReference type="GO" id="GO:0000155">
    <property type="term" value="F:phosphorelay sensor kinase activity"/>
    <property type="evidence" value="ECO:0007669"/>
    <property type="project" value="InterPro"/>
</dbReference>
<evidence type="ECO:0000256" key="14">
    <source>
        <dbReference type="ARBA" id="ARBA00022989"/>
    </source>
</evidence>
<evidence type="ECO:0000256" key="18">
    <source>
        <dbReference type="ARBA" id="ARBA00023136"/>
    </source>
</evidence>
<dbReference type="PROSITE" id="PS50109">
    <property type="entry name" value="HIS_KIN"/>
    <property type="match status" value="1"/>
</dbReference>
<dbReference type="Proteomes" id="UP000033633">
    <property type="component" value="Unassembled WGS sequence"/>
</dbReference>
<comment type="catalytic activity">
    <reaction evidence="1">
        <text>ATP + protein L-histidine = ADP + protein N-phospho-L-histidine.</text>
        <dbReference type="EC" id="2.7.13.3"/>
    </reaction>
</comment>
<protein>
    <recommendedName>
        <fullName evidence="6">Oxygen sensor histidine kinase NreB</fullName>
        <ecNumber evidence="5">2.7.13.3</ecNumber>
    </recommendedName>
    <alternativeName>
        <fullName evidence="20">Nitrogen regulation protein B</fullName>
    </alternativeName>
</protein>
<dbReference type="PATRIC" id="fig|265726.11.peg.4353"/>
<evidence type="ECO:0000256" key="16">
    <source>
        <dbReference type="ARBA" id="ARBA00023012"/>
    </source>
</evidence>
<evidence type="ECO:0000256" key="5">
    <source>
        <dbReference type="ARBA" id="ARBA00012438"/>
    </source>
</evidence>
<evidence type="ECO:0000256" key="21">
    <source>
        <dbReference type="SAM" id="Phobius"/>
    </source>
</evidence>
<evidence type="ECO:0000256" key="19">
    <source>
        <dbReference type="ARBA" id="ARBA00024827"/>
    </source>
</evidence>
<keyword evidence="8" id="KW-0004">4Fe-4S</keyword>
<sequence length="464" mass="51368">MPLKVKLILLTLLPLLLISAAISWIAIHQATSLGQKEIATFRASLIASKEQALKDTVDLALDSINHIYQNAAANDEKAKEEVKRILNDLRYGNDGYFFVYHEDGTNLAHPVLPELVGKNLFHLQDNNGDFLIQALIETAKSGGGFHQYLWHKPSSDLIVTKLSYAAWLPKWRWMIGTGLYIEDVARQMAKVEQGVQSNIRTTFISVIVLVAITTLLILASTLAINLHEHRLADSRLKELAHKTVMFQEEEKKHVARELHDGVNQLLVSCKCHLELLQDKMAKSDIEQAIRHRSLSESSLLQAIAELRRISHSLRPSSLDDIGLIAALDNLLSDFAASTGISVNQSLALGTASLSTDMMTTLYRVAQESLVNISKHAQSDTIDIELSVIQENLQFMIRDHGTGFSVQQAMNGKGIGLRNMRERLEFLGGELDISSEPGQGTEILVNLPLKQGLDIYGKNSSTVSG</sequence>
<comment type="subcellular location">
    <subcellularLocation>
        <location evidence="4">Cell membrane</location>
        <topology evidence="4">Multi-pass membrane protein</topology>
    </subcellularLocation>
    <subcellularLocation>
        <location evidence="3">Cytoplasm</location>
    </subcellularLocation>
</comment>
<proteinExistence type="predicted"/>
<dbReference type="GO" id="GO:0046983">
    <property type="term" value="F:protein dimerization activity"/>
    <property type="evidence" value="ECO:0007669"/>
    <property type="project" value="InterPro"/>
</dbReference>
<dbReference type="InterPro" id="IPR050482">
    <property type="entry name" value="Sensor_HK_TwoCompSys"/>
</dbReference>
<evidence type="ECO:0000256" key="2">
    <source>
        <dbReference type="ARBA" id="ARBA00001966"/>
    </source>
</evidence>